<evidence type="ECO:0000313" key="6">
    <source>
        <dbReference type="Proteomes" id="UP000193785"/>
    </source>
</evidence>
<dbReference type="EMBL" id="MLJJ01000012">
    <property type="protein sequence ID" value="ORN00109.1"/>
    <property type="molecule type" value="Genomic_DNA"/>
</dbReference>
<keyword evidence="6" id="KW-1185">Reference proteome</keyword>
<dbReference type="Proteomes" id="UP000193785">
    <property type="component" value="Unassembled WGS sequence"/>
</dbReference>
<accession>A0ABX3UTR8</accession>
<comment type="caution">
    <text evidence="5">The sequence shown here is derived from an EMBL/GenBank/DDBJ whole genome shotgun (WGS) entry which is preliminary data.</text>
</comment>
<dbReference type="PANTHER" id="PTHR11236:SF50">
    <property type="entry name" value="AMINODEOXYCHORISMATE SYNTHASE COMPONENT 1"/>
    <property type="match status" value="1"/>
</dbReference>
<evidence type="ECO:0000256" key="1">
    <source>
        <dbReference type="ARBA" id="ARBA00013139"/>
    </source>
</evidence>
<evidence type="ECO:0000313" key="5">
    <source>
        <dbReference type="EMBL" id="ORN00109.1"/>
    </source>
</evidence>
<dbReference type="Gene3D" id="3.60.120.10">
    <property type="entry name" value="Anthranilate synthase"/>
    <property type="match status" value="1"/>
</dbReference>
<dbReference type="RefSeq" id="WP_084883743.1">
    <property type="nucleotide sequence ID" value="NZ_MLJJ01000012.1"/>
</dbReference>
<evidence type="ECO:0000259" key="4">
    <source>
        <dbReference type="Pfam" id="PF04715"/>
    </source>
</evidence>
<dbReference type="InterPro" id="IPR006805">
    <property type="entry name" value="Anth_synth_I_N"/>
</dbReference>
<gene>
    <name evidence="5" type="ORF">HA46_08750</name>
</gene>
<dbReference type="InterPro" id="IPR019999">
    <property type="entry name" value="Anth_synth_I-like"/>
</dbReference>
<keyword evidence="2" id="KW-0808">Transferase</keyword>
<feature type="domain" description="Anthranilate synthase component I N-terminal" evidence="4">
    <location>
        <begin position="16"/>
        <end position="150"/>
    </location>
</feature>
<reference evidence="5 6" key="1">
    <citation type="journal article" date="2017" name="Antonie Van Leeuwenhoek">
        <title>Phylogenomic resolution of the bacterial genus Pantoea and its relationship with Erwinia and Tatumella.</title>
        <authorList>
            <person name="Palmer M."/>
            <person name="Steenkamp E.T."/>
            <person name="Coetzee M.P."/>
            <person name="Chan W.Y."/>
            <person name="van Zyl E."/>
            <person name="De Maayer P."/>
            <person name="Coutinho T.A."/>
            <person name="Blom J."/>
            <person name="Smits T.H."/>
            <person name="Duffy B."/>
            <person name="Venter S.N."/>
        </authorList>
    </citation>
    <scope>NUCLEOTIDE SEQUENCE [LARGE SCALE GENOMIC DNA]</scope>
    <source>
        <strain evidence="5 6">LMG 5345</strain>
    </source>
</reference>
<dbReference type="EC" id="2.6.1.85" evidence="1"/>
<name>A0ABX3UTR8_9GAMM</name>
<dbReference type="Pfam" id="PF00425">
    <property type="entry name" value="Chorismate_bind"/>
    <property type="match status" value="1"/>
</dbReference>
<proteinExistence type="predicted"/>
<dbReference type="NCBIfam" id="NF012009">
    <property type="entry name" value="PRK15465.1"/>
    <property type="match status" value="1"/>
</dbReference>
<dbReference type="NCBIfam" id="TIGR00553">
    <property type="entry name" value="pabB"/>
    <property type="match status" value="1"/>
</dbReference>
<dbReference type="PANTHER" id="PTHR11236">
    <property type="entry name" value="AMINOBENZOATE/ANTHRANILATE SYNTHASE"/>
    <property type="match status" value="1"/>
</dbReference>
<protein>
    <recommendedName>
        <fullName evidence="1">aminodeoxychorismate synthase</fullName>
        <ecNumber evidence="1">2.6.1.85</ecNumber>
    </recommendedName>
</protein>
<dbReference type="InterPro" id="IPR005801">
    <property type="entry name" value="ADC_synthase"/>
</dbReference>
<sequence>MVSTLSLHYTQDALSAHFARMSHLPWAMLLTSGHADHADNRFDMLTADPRATLVTHDGLTTIDADGSVSQSADDPLLLVRRQCEALGAPPDCRDDLPFQGGALGLFGYDLGRRFERLPQQAADDLTTPDMAIGIYDWALIADHHLQRLTLVSLGDAQARLRWMLQWPPREAAPFSLTSGWQSNLSYRDYAERFHAVQAYIQAGDCYQVNLAQRFQARYQGDEWQAFCRLNAANRAPFSAFLRLPDSAILSLSPERFVSLKGDEIETRPIKGTRPRAADPERDRREALALAQSEKDRAENLMIVDLLRNDIGRVAAPGSVSVPALFVVEPFPAVHHLVSTIRARLPASLHASDLLRACFPGGSITGAPKIRAMEIIDELEPHRRNAWCGSIGYLSLCGRMDTSIAIRTLIAERQQLFCAAGGGVVADSELDAEYQETLHKVSRILPALSGDDE</sequence>
<dbReference type="SUPFAM" id="SSF56322">
    <property type="entry name" value="ADC synthase"/>
    <property type="match status" value="1"/>
</dbReference>
<dbReference type="PRINTS" id="PR00095">
    <property type="entry name" value="ANTSNTHASEI"/>
</dbReference>
<evidence type="ECO:0000259" key="3">
    <source>
        <dbReference type="Pfam" id="PF00425"/>
    </source>
</evidence>
<evidence type="ECO:0000256" key="2">
    <source>
        <dbReference type="ARBA" id="ARBA00022679"/>
    </source>
</evidence>
<dbReference type="InterPro" id="IPR005802">
    <property type="entry name" value="ADC_synth_comp_1"/>
</dbReference>
<organism evidence="5 6">
    <name type="scientific">Pantoea septica</name>
    <dbReference type="NCBI Taxonomy" id="472695"/>
    <lineage>
        <taxon>Bacteria</taxon>
        <taxon>Pseudomonadati</taxon>
        <taxon>Pseudomonadota</taxon>
        <taxon>Gammaproteobacteria</taxon>
        <taxon>Enterobacterales</taxon>
        <taxon>Erwiniaceae</taxon>
        <taxon>Pantoea</taxon>
    </lineage>
</organism>
<feature type="domain" description="Chorismate-utilising enzyme C-terminal" evidence="3">
    <location>
        <begin position="187"/>
        <end position="439"/>
    </location>
</feature>
<dbReference type="Pfam" id="PF04715">
    <property type="entry name" value="Anth_synt_I_N"/>
    <property type="match status" value="1"/>
</dbReference>
<dbReference type="InterPro" id="IPR015890">
    <property type="entry name" value="Chorismate_C"/>
</dbReference>